<dbReference type="InterPro" id="IPR023561">
    <property type="entry name" value="Carbonic_anhydrase_a-class"/>
</dbReference>
<dbReference type="OMA" id="FQTYEGS"/>
<dbReference type="InterPro" id="IPR001148">
    <property type="entry name" value="CA_dom"/>
</dbReference>
<feature type="region of interest" description="Disordered" evidence="7">
    <location>
        <begin position="220"/>
        <end position="246"/>
    </location>
</feature>
<feature type="signal peptide" evidence="8">
    <location>
        <begin position="1"/>
        <end position="21"/>
    </location>
</feature>
<evidence type="ECO:0000256" key="2">
    <source>
        <dbReference type="ARBA" id="ARBA00012925"/>
    </source>
</evidence>
<dbReference type="InterPro" id="IPR041891">
    <property type="entry name" value="Alpha_CA_prokaryot-like"/>
</dbReference>
<dbReference type="InterPro" id="IPR036398">
    <property type="entry name" value="CA_dom_sf"/>
</dbReference>
<evidence type="ECO:0000256" key="7">
    <source>
        <dbReference type="SAM" id="MobiDB-lite"/>
    </source>
</evidence>
<evidence type="ECO:0000256" key="8">
    <source>
        <dbReference type="SAM" id="SignalP"/>
    </source>
</evidence>
<evidence type="ECO:0000256" key="6">
    <source>
        <dbReference type="ARBA" id="ARBA00048348"/>
    </source>
</evidence>
<gene>
    <name evidence="10" type="primary">cas4</name>
    <name evidence="11" type="ORF">SMACR_03821</name>
</gene>
<dbReference type="SMART" id="SM01057">
    <property type="entry name" value="Carb_anhydrase"/>
    <property type="match status" value="1"/>
</dbReference>
<accession>D3UBZ4</accession>
<reference evidence="11 12" key="2">
    <citation type="submission" date="2017-07" db="EMBL/GenBank/DDBJ databases">
        <title>Genome sequence of the Sordaria macrospora wild type strain R19027.</title>
        <authorList>
            <person name="Nowrousian M."/>
            <person name="Teichert I."/>
            <person name="Kueck U."/>
        </authorList>
    </citation>
    <scope>NUCLEOTIDE SEQUENCE [LARGE SCALE GENOMIC DNA]</scope>
    <source>
        <strain evidence="11 12">R19027</strain>
        <tissue evidence="11">Mycelium</tissue>
    </source>
</reference>
<evidence type="ECO:0000256" key="4">
    <source>
        <dbReference type="ARBA" id="ARBA00022833"/>
    </source>
</evidence>
<feature type="domain" description="Alpha-carbonic anhydrase" evidence="9">
    <location>
        <begin position="41"/>
        <end position="368"/>
    </location>
</feature>
<evidence type="ECO:0000259" key="9">
    <source>
        <dbReference type="PROSITE" id="PS51144"/>
    </source>
</evidence>
<protein>
    <recommendedName>
        <fullName evidence="2">carbonic anhydrase</fullName>
        <ecNumber evidence="2">4.2.1.1</ecNumber>
    </recommendedName>
</protein>
<dbReference type="GO" id="GO:0004089">
    <property type="term" value="F:carbonate dehydratase activity"/>
    <property type="evidence" value="ECO:0007669"/>
    <property type="project" value="UniProtKB-EC"/>
</dbReference>
<dbReference type="PROSITE" id="PS51144">
    <property type="entry name" value="ALPHA_CA_2"/>
    <property type="match status" value="1"/>
</dbReference>
<evidence type="ECO:0000313" key="12">
    <source>
        <dbReference type="Proteomes" id="UP000433876"/>
    </source>
</evidence>
<keyword evidence="8" id="KW-0732">Signal</keyword>
<reference evidence="10" key="1">
    <citation type="submission" date="2009-02" db="EMBL/GenBank/DDBJ databases">
        <title>Evolution of carbonic anhydrases in fungi.</title>
        <authorList>
            <person name="Elleuche S."/>
            <person name="Poeggeler S."/>
        </authorList>
    </citation>
    <scope>NUCLEOTIDE SEQUENCE</scope>
</reference>
<evidence type="ECO:0000256" key="5">
    <source>
        <dbReference type="ARBA" id="ARBA00023239"/>
    </source>
</evidence>
<keyword evidence="5 10" id="KW-0456">Lyase</keyword>
<name>D3UBZ4_SORMA</name>
<evidence type="ECO:0000313" key="11">
    <source>
        <dbReference type="EMBL" id="KAA8630163.1"/>
    </source>
</evidence>
<proteinExistence type="inferred from homology"/>
<dbReference type="PANTHER" id="PTHR18952:SF265">
    <property type="entry name" value="CARBONIC ANHYDRASE"/>
    <property type="match status" value="1"/>
</dbReference>
<dbReference type="GO" id="GO:0008270">
    <property type="term" value="F:zinc ion binding"/>
    <property type="evidence" value="ECO:0007669"/>
    <property type="project" value="InterPro"/>
</dbReference>
<sequence>MARMLKSLMVVAAASVTPVWSLCSHNTFLHPREEGKVVEVKKFGYTGVTGPLFWSSLAPENTVCSTGTRQSPIDMREGSFNMLSSSDIQVEIPDFTKGTEFENLGTTIEVIAKGGSMTLGEKQYTLQQFHFHLPSEHLDNGTIRAMEMHMVWQTENQEIAVIGTYIDVATEAGPALAIPPVAAPAPAPSGAPIPPTNETVAPASAPARFRIRRAKSQRRQEAFVPPATNETAPAVPPVQDAPDAPVSGAPTVLLETIFSTIDAIRTPGTVTQTPPLVLSEVVNIWKSGHFQGYSGSLTTPPCSEGVSWLVSTQTLRISPLTFEKVRSVIGFNSRITQNAPGQDNILAMAAIRQLNVFASSGAASQPAQ</sequence>
<evidence type="ECO:0000313" key="10">
    <source>
        <dbReference type="EMBL" id="CAX51127.1"/>
    </source>
</evidence>
<feature type="compositionally biased region" description="Low complexity" evidence="7">
    <location>
        <begin position="237"/>
        <end position="246"/>
    </location>
</feature>
<dbReference type="Pfam" id="PF00194">
    <property type="entry name" value="Carb_anhydrase"/>
    <property type="match status" value="2"/>
</dbReference>
<dbReference type="PANTHER" id="PTHR18952">
    <property type="entry name" value="CARBONIC ANHYDRASE"/>
    <property type="match status" value="1"/>
</dbReference>
<dbReference type="SUPFAM" id="SSF51069">
    <property type="entry name" value="Carbonic anhydrase"/>
    <property type="match status" value="1"/>
</dbReference>
<dbReference type="AlphaFoldDB" id="D3UBZ4"/>
<dbReference type="CDD" id="cd03124">
    <property type="entry name" value="alpha_CA_prokaryotic_like"/>
    <property type="match status" value="1"/>
</dbReference>
<keyword evidence="3" id="KW-0479">Metal-binding</keyword>
<dbReference type="KEGG" id="smp:10805157"/>
<keyword evidence="4" id="KW-0862">Zinc</keyword>
<evidence type="ECO:0000256" key="1">
    <source>
        <dbReference type="ARBA" id="ARBA00010718"/>
    </source>
</evidence>
<dbReference type="EMBL" id="FN178637">
    <property type="protein sequence ID" value="CAX51127.1"/>
    <property type="molecule type" value="Genomic_DNA"/>
</dbReference>
<comment type="similarity">
    <text evidence="1">Belongs to the alpha-carbonic anhydrase family.</text>
</comment>
<dbReference type="VEuPathDB" id="FungiDB:SMAC_03821"/>
<dbReference type="Gene3D" id="3.10.200.10">
    <property type="entry name" value="Alpha carbonic anhydrase"/>
    <property type="match status" value="1"/>
</dbReference>
<dbReference type="RefSeq" id="XP_003347723.1">
    <property type="nucleotide sequence ID" value="XM_003347675.1"/>
</dbReference>
<evidence type="ECO:0000256" key="3">
    <source>
        <dbReference type="ARBA" id="ARBA00022723"/>
    </source>
</evidence>
<feature type="chain" id="PRO_5003051138" description="carbonic anhydrase" evidence="8">
    <location>
        <begin position="22"/>
        <end position="368"/>
    </location>
</feature>
<dbReference type="EMBL" id="NMPR01000112">
    <property type="protein sequence ID" value="KAA8630163.1"/>
    <property type="molecule type" value="Genomic_DNA"/>
</dbReference>
<comment type="catalytic activity">
    <reaction evidence="6">
        <text>hydrogencarbonate + H(+) = CO2 + H2O</text>
        <dbReference type="Rhea" id="RHEA:10748"/>
        <dbReference type="ChEBI" id="CHEBI:15377"/>
        <dbReference type="ChEBI" id="CHEBI:15378"/>
        <dbReference type="ChEBI" id="CHEBI:16526"/>
        <dbReference type="ChEBI" id="CHEBI:17544"/>
        <dbReference type="EC" id="4.2.1.1"/>
    </reaction>
</comment>
<dbReference type="Proteomes" id="UP000433876">
    <property type="component" value="Unassembled WGS sequence"/>
</dbReference>
<organism evidence="10">
    <name type="scientific">Sordaria macrospora</name>
    <dbReference type="NCBI Taxonomy" id="5147"/>
    <lineage>
        <taxon>Eukaryota</taxon>
        <taxon>Fungi</taxon>
        <taxon>Dikarya</taxon>
        <taxon>Ascomycota</taxon>
        <taxon>Pezizomycotina</taxon>
        <taxon>Sordariomycetes</taxon>
        <taxon>Sordariomycetidae</taxon>
        <taxon>Sordariales</taxon>
        <taxon>Sordariaceae</taxon>
        <taxon>Sordaria</taxon>
    </lineage>
</organism>
<dbReference type="EC" id="4.2.1.1" evidence="2"/>